<evidence type="ECO:0000313" key="2">
    <source>
        <dbReference type="Proteomes" id="UP000198253"/>
    </source>
</evidence>
<dbReference type="Gene3D" id="3.90.1200.10">
    <property type="match status" value="1"/>
</dbReference>
<keyword evidence="2" id="KW-1185">Reference proteome</keyword>
<protein>
    <submittedName>
        <fullName evidence="1">Phosphotransferase enzyme family protein</fullName>
    </submittedName>
</protein>
<dbReference type="AlphaFoldDB" id="A0A1C5A145"/>
<dbReference type="EMBL" id="LT607413">
    <property type="protein sequence ID" value="SCF38905.1"/>
    <property type="molecule type" value="Genomic_DNA"/>
</dbReference>
<dbReference type="GO" id="GO:0016740">
    <property type="term" value="F:transferase activity"/>
    <property type="evidence" value="ECO:0007669"/>
    <property type="project" value="UniProtKB-KW"/>
</dbReference>
<keyword evidence="1" id="KW-0808">Transferase</keyword>
<evidence type="ECO:0000313" key="1">
    <source>
        <dbReference type="EMBL" id="SCF38905.1"/>
    </source>
</evidence>
<sequence length="267" mass="29489">MAGEAYGRQLRSAQRLTGGTRKGVYRLSLNDGSTGIGYVWNDDENYWPPAVDPDRSTFADAAGIDLFVAAHREIAETGVRVPGIVLLDRSRRLVPGDVAVVEDVRGGSLERLTVRDPDRAEPVLRHLAAVARRVDRIAQVRDRLAGALRERCAVLAPRARFGLIHGELGPDHVLVDDHDEPVLIDVEGAGYLDVEWEHAFLELRFGERYHHLAVGGLDVDRLRFYRLALHLSLVEGPLRLLDGPFPGRAGMLAIAEHNIGRTLAQLD</sequence>
<dbReference type="Proteomes" id="UP000198253">
    <property type="component" value="Chromosome I"/>
</dbReference>
<dbReference type="SUPFAM" id="SSF56112">
    <property type="entry name" value="Protein kinase-like (PK-like)"/>
    <property type="match status" value="1"/>
</dbReference>
<gene>
    <name evidence="1" type="ORF">GA0070618_6107</name>
</gene>
<reference evidence="2" key="1">
    <citation type="submission" date="2016-06" db="EMBL/GenBank/DDBJ databases">
        <authorList>
            <person name="Varghese N."/>
            <person name="Submissions Spin"/>
        </authorList>
    </citation>
    <scope>NUCLEOTIDE SEQUENCE [LARGE SCALE GENOMIC DNA]</scope>
    <source>
        <strain evidence="2">DSM 43816</strain>
    </source>
</reference>
<dbReference type="InParanoid" id="A0A1C5A145"/>
<name>A0A1C5A145_MICEC</name>
<organism evidence="1 2">
    <name type="scientific">Micromonospora echinospora</name>
    <name type="common">Micromonospora purpurea</name>
    <dbReference type="NCBI Taxonomy" id="1877"/>
    <lineage>
        <taxon>Bacteria</taxon>
        <taxon>Bacillati</taxon>
        <taxon>Actinomycetota</taxon>
        <taxon>Actinomycetes</taxon>
        <taxon>Micromonosporales</taxon>
        <taxon>Micromonosporaceae</taxon>
        <taxon>Micromonospora</taxon>
    </lineage>
</organism>
<proteinExistence type="predicted"/>
<accession>A0A1C5A145</accession>
<dbReference type="InterPro" id="IPR011009">
    <property type="entry name" value="Kinase-like_dom_sf"/>
</dbReference>